<dbReference type="InterPro" id="IPR014001">
    <property type="entry name" value="Helicase_ATP-bd"/>
</dbReference>
<dbReference type="RefSeq" id="WP_042216019.1">
    <property type="nucleotide sequence ID" value="NZ_BBLU01000015.1"/>
</dbReference>
<proteinExistence type="predicted"/>
<dbReference type="PANTHER" id="PTHR10799">
    <property type="entry name" value="SNF2/RAD54 HELICASE FAMILY"/>
    <property type="match status" value="1"/>
</dbReference>
<name>A0A1H6ZDN3_9MICO</name>
<dbReference type="STRING" id="1043493.SAMN05421637_2098"/>
<dbReference type="SMART" id="SM00490">
    <property type="entry name" value="HELICc"/>
    <property type="match status" value="1"/>
</dbReference>
<dbReference type="Pfam" id="PF00176">
    <property type="entry name" value="SNF2-rel_dom"/>
    <property type="match status" value="1"/>
</dbReference>
<dbReference type="EMBL" id="FNZI01000004">
    <property type="protein sequence ID" value="SEJ51549.1"/>
    <property type="molecule type" value="Genomic_DNA"/>
</dbReference>
<evidence type="ECO:0000313" key="7">
    <source>
        <dbReference type="EMBL" id="SEJ51549.1"/>
    </source>
</evidence>
<evidence type="ECO:0000313" key="8">
    <source>
        <dbReference type="Proteomes" id="UP000183315"/>
    </source>
</evidence>
<dbReference type="InterPro" id="IPR049730">
    <property type="entry name" value="SNF2/RAD54-like_C"/>
</dbReference>
<gene>
    <name evidence="7" type="ORF">SAMN05421637_2098</name>
</gene>
<organism evidence="7 8">
    <name type="scientific">Demequina mangrovi</name>
    <dbReference type="NCBI Taxonomy" id="1043493"/>
    <lineage>
        <taxon>Bacteria</taxon>
        <taxon>Bacillati</taxon>
        <taxon>Actinomycetota</taxon>
        <taxon>Actinomycetes</taxon>
        <taxon>Micrococcales</taxon>
        <taxon>Demequinaceae</taxon>
        <taxon>Demequina</taxon>
    </lineage>
</organism>
<dbReference type="InterPro" id="IPR038718">
    <property type="entry name" value="SNF2-like_sf"/>
</dbReference>
<dbReference type="CDD" id="cd18011">
    <property type="entry name" value="DEXDc_RapA"/>
    <property type="match status" value="1"/>
</dbReference>
<dbReference type="GO" id="GO:0016787">
    <property type="term" value="F:hydrolase activity"/>
    <property type="evidence" value="ECO:0007669"/>
    <property type="project" value="UniProtKB-KW"/>
</dbReference>
<reference evidence="8" key="1">
    <citation type="submission" date="2016-10" db="EMBL/GenBank/DDBJ databases">
        <authorList>
            <person name="Varghese N."/>
        </authorList>
    </citation>
    <scope>NUCLEOTIDE SEQUENCE [LARGE SCALE GENOMIC DNA]</scope>
    <source>
        <strain evidence="8">DSM 24868</strain>
    </source>
</reference>
<dbReference type="GO" id="GO:0005524">
    <property type="term" value="F:ATP binding"/>
    <property type="evidence" value="ECO:0007669"/>
    <property type="project" value="UniProtKB-KW"/>
</dbReference>
<evidence type="ECO:0000259" key="5">
    <source>
        <dbReference type="PROSITE" id="PS51192"/>
    </source>
</evidence>
<dbReference type="Proteomes" id="UP000183315">
    <property type="component" value="Unassembled WGS sequence"/>
</dbReference>
<dbReference type="PROSITE" id="PS51194">
    <property type="entry name" value="HELICASE_CTER"/>
    <property type="match status" value="1"/>
</dbReference>
<dbReference type="Gene3D" id="3.40.50.300">
    <property type="entry name" value="P-loop containing nucleotide triphosphate hydrolases"/>
    <property type="match status" value="1"/>
</dbReference>
<accession>A0A1H6ZDN3</accession>
<evidence type="ECO:0000259" key="6">
    <source>
        <dbReference type="PROSITE" id="PS51194"/>
    </source>
</evidence>
<dbReference type="GO" id="GO:0004386">
    <property type="term" value="F:helicase activity"/>
    <property type="evidence" value="ECO:0007669"/>
    <property type="project" value="UniProtKB-KW"/>
</dbReference>
<keyword evidence="2" id="KW-0378">Hydrolase</keyword>
<dbReference type="CDD" id="cd18793">
    <property type="entry name" value="SF2_C_SNF"/>
    <property type="match status" value="1"/>
</dbReference>
<dbReference type="InterPro" id="IPR001650">
    <property type="entry name" value="Helicase_C-like"/>
</dbReference>
<protein>
    <submittedName>
        <fullName evidence="7">SNF2 family N-terminal domain-containing protein</fullName>
    </submittedName>
</protein>
<keyword evidence="8" id="KW-1185">Reference proteome</keyword>
<dbReference type="SMART" id="SM00487">
    <property type="entry name" value="DEXDc"/>
    <property type="match status" value="1"/>
</dbReference>
<evidence type="ECO:0000256" key="4">
    <source>
        <dbReference type="ARBA" id="ARBA00022840"/>
    </source>
</evidence>
<dbReference type="PROSITE" id="PS51192">
    <property type="entry name" value="HELICASE_ATP_BIND_1"/>
    <property type="match status" value="1"/>
</dbReference>
<keyword evidence="1" id="KW-0547">Nucleotide-binding</keyword>
<evidence type="ECO:0000256" key="1">
    <source>
        <dbReference type="ARBA" id="ARBA00022741"/>
    </source>
</evidence>
<dbReference type="InterPro" id="IPR027417">
    <property type="entry name" value="P-loop_NTPase"/>
</dbReference>
<sequence length="1113" mass="124309">MTGEFRYHPASDDVRAHLHSDERARLVVIDTRIDDVVDHVREARWLDVPDAAVPSGVYTFDGLPEPLVLFVPLGAPATDGDRVDVTGITEDHPLAEAWRWAEHWWEAATPVPAPKYRVNETVMQASSGMELTPARRQFAHGRWTYRVTVDGSTRWEPESGLSPTEVDDDPETWVTQPAADVARFAATLTRAKLQGRFTDTLFSFRATRTIFRPYQFKPVMKLLQTGKDRILIADEVGLGKTIEAGLVWTEMEARGEADRVLVVCPSSLLGKWEEEMEERFGLELDELDMAGLEKFKTRHLEGRLPRRFRYITSLERLRTWQGLDLLAENPPDLDLVIVDEAHTMRNAGTKSNHTGSLLQAWSDAIIFLTATPINLRQQDLYNLLELLVPEDVESFDDLLEALKPNAALNAVGRLLTDPEATAADRTAALADLPPSPRSTYMRGRPDFARLMELVAQPSLAPTDVVEARRLIADLNTLSTVITRTKKSEVDENKATRSAHWQEVVWTDAERTFYREYLEWCQARADAAEMPIYFSQQMPLRLASACLPMARRAVLDWSPALFESDETDDATVAEISPSRLVEPHRELVEAAHALDTHVDSKFDQLEPLVAQLAAEGRRALLFTFSRPTLAYLENRLRGRYRVAVLHGGVDRRARREVMTDFRAGRYDIVLASKVASEGLDFEFCSAIINYDLPWNPMEIEQRIGRIDRIGQAESKMLVASFHNEETIDERIVARVLDRIRIFEDSIGALEPIVNEQMKTLMHAFDWNLSEAEQARKIDQAMTAIEEQKAGLRDVADASTALLVGNDVDVSGLEDELERSGRYVGQFELAHLIADWAATDGAPGIAISPDRTSVSVRGNAEMAARVQALTTTTGRSRAEVDPYADRLRAGIEQHFALDQELARAGSLDLLSATHPLVIAATAVPGRKHVRFTHASTRRHDESIPTGTFLVALARAAYAPRGESELWATAVTAQGRHDTGGVESALLAALARGDLRAPSRAIADGLPMRQLAARAMSHLHDRHARRIDELQADAVAQAELRRQTLDEQHERKMSSIMRRIATARERGVTAGQLKGFEGMRRKAESRHAELQAKLDLERSPSISLEPIAVCVLEVTA</sequence>
<dbReference type="InterPro" id="IPR000330">
    <property type="entry name" value="SNF2_N"/>
</dbReference>
<dbReference type="InterPro" id="IPR057342">
    <property type="entry name" value="DEXDc_RapA"/>
</dbReference>
<dbReference type="Pfam" id="PF00271">
    <property type="entry name" value="Helicase_C"/>
    <property type="match status" value="1"/>
</dbReference>
<evidence type="ECO:0000256" key="3">
    <source>
        <dbReference type="ARBA" id="ARBA00022806"/>
    </source>
</evidence>
<dbReference type="eggNOG" id="COG0553">
    <property type="taxonomic scope" value="Bacteria"/>
</dbReference>
<dbReference type="AlphaFoldDB" id="A0A1H6ZDN3"/>
<dbReference type="Gene3D" id="3.40.50.10810">
    <property type="entry name" value="Tandem AAA-ATPase domain"/>
    <property type="match status" value="1"/>
</dbReference>
<dbReference type="SUPFAM" id="SSF52540">
    <property type="entry name" value="P-loop containing nucleoside triphosphate hydrolases"/>
    <property type="match status" value="2"/>
</dbReference>
<feature type="domain" description="Helicase ATP-binding" evidence="5">
    <location>
        <begin position="221"/>
        <end position="390"/>
    </location>
</feature>
<keyword evidence="4" id="KW-0067">ATP-binding</keyword>
<dbReference type="OrthoDB" id="9814088at2"/>
<feature type="domain" description="Helicase C-terminal" evidence="6">
    <location>
        <begin position="603"/>
        <end position="760"/>
    </location>
</feature>
<keyword evidence="3" id="KW-0347">Helicase</keyword>
<evidence type="ECO:0000256" key="2">
    <source>
        <dbReference type="ARBA" id="ARBA00022801"/>
    </source>
</evidence>